<protein>
    <submittedName>
        <fullName evidence="2">Uncharacterized protein</fullName>
    </submittedName>
</protein>
<evidence type="ECO:0000256" key="1">
    <source>
        <dbReference type="SAM" id="MobiDB-lite"/>
    </source>
</evidence>
<sequence length="532" mass="59966">MPYLADTTEESNVDTDVINDTTTGENTNTNTNDTDNSNTDTSNNSSSDSSTTNTTDTTNSNSGTNTTTDTNAIENGSTDTNNTTSSTTEKEVVIEHNGKSYKNKDIIEVPYSREETNFAFLLKNYPKGVKINWQVLKLGTDNTSIFATNETIHDNFGINMKEIHILDVVANYNDEKIRVTIKRIAKEFELEELVVQDGRVGRKRRAASSDETLYFVDNKLGEDLRSVRYGIKINPKLDEEEIIKNSISWTINEEENIEDRGKKRIYEWIPDSNENTKTIVKAGYSKKIEKEVNVKWIDEDLMRIDIAHKLGPIFKAFDKLNYVTKKLSPALPCDVQILDNYKTLLVQKKLGISYQTKNEEIKYNRLYKEVQKFKFSANNGVDIFKLNCGKEIKVYIPGTSYEITLAGAKFSISSGLKGEIMIQRDKEVETNRVSYANSNVSGGGFIKPSLKATLVGVDGTVELSAGIRFVYPYKKNPDIVGIEAYLSDTYGYLLISKDVSLFVTNDFKYELFKLETSGKIEITTFDIGDLIN</sequence>
<dbReference type="Proteomes" id="UP000231564">
    <property type="component" value="Chromosome MARIT"/>
</dbReference>
<proteinExistence type="predicted"/>
<feature type="compositionally biased region" description="Low complexity" evidence="1">
    <location>
        <begin position="14"/>
        <end position="87"/>
    </location>
</feature>
<gene>
    <name evidence="2" type="ORF">MARIT_1030</name>
</gene>
<evidence type="ECO:0000313" key="3">
    <source>
        <dbReference type="Proteomes" id="UP000231564"/>
    </source>
</evidence>
<dbReference type="AlphaFoldDB" id="A0A2H1E960"/>
<feature type="region of interest" description="Disordered" evidence="1">
    <location>
        <begin position="1"/>
        <end position="96"/>
    </location>
</feature>
<reference evidence="2 3" key="1">
    <citation type="submission" date="2016-11" db="EMBL/GenBank/DDBJ databases">
        <authorList>
            <person name="Jaros S."/>
            <person name="Januszkiewicz K."/>
            <person name="Wedrychowicz H."/>
        </authorList>
    </citation>
    <scope>NUCLEOTIDE SEQUENCE [LARGE SCALE GENOMIC DNA]</scope>
    <source>
        <strain evidence="2">NCIMB 2154T</strain>
    </source>
</reference>
<accession>A0A2H1E960</accession>
<organism evidence="2 3">
    <name type="scientific">Tenacibaculum maritimum NCIMB 2154</name>
    <dbReference type="NCBI Taxonomy" id="1349785"/>
    <lineage>
        <taxon>Bacteria</taxon>
        <taxon>Pseudomonadati</taxon>
        <taxon>Bacteroidota</taxon>
        <taxon>Flavobacteriia</taxon>
        <taxon>Flavobacteriales</taxon>
        <taxon>Flavobacteriaceae</taxon>
        <taxon>Tenacibaculum</taxon>
    </lineage>
</organism>
<dbReference type="KEGG" id="tmar:MARIT_1030"/>
<name>A0A2H1E960_9FLAO</name>
<dbReference type="EMBL" id="LT634361">
    <property type="protein sequence ID" value="SFZ81280.1"/>
    <property type="molecule type" value="Genomic_DNA"/>
</dbReference>
<evidence type="ECO:0000313" key="2">
    <source>
        <dbReference type="EMBL" id="SFZ81280.1"/>
    </source>
</evidence>
<dbReference type="GeneID" id="47722597"/>
<keyword evidence="3" id="KW-1185">Reference proteome</keyword>
<dbReference type="RefSeq" id="WP_100210939.1">
    <property type="nucleotide sequence ID" value="NZ_CP138495.1"/>
</dbReference>
<dbReference type="STRING" id="1349785.GCA_000509405_00100"/>